<dbReference type="InterPro" id="IPR007452">
    <property type="entry name" value="TamB_C"/>
</dbReference>
<protein>
    <recommendedName>
        <fullName evidence="7">Translocation and assembly module TamB C-terminal domain-containing protein</fullName>
    </recommendedName>
</protein>
<sequence length="1299" mass="138247">MTHTAHDSQRPSENRASPAANGQTPNRPSEKPKSRLRRLLKALLWLVLILACALAAALYWLAASESGLRFALARLPQLGGVAIDAQNLKGTLWHGFSAGKLTVQTPSADIEIDRPALQWRPQRIFSDGLLHIRNLEAGSIHIQSKPTPPKDNPPAKLPDSVSLPLPVILDRLAVGQISSGKKRSVILNRAEAAYFYDHTAHTLFVKNLETPWSANSGMLRVQTASPYAVRGSIGGVAELDDIAAGVRLTLAGDLNRTAVTAKLTSGTVKLDADALVSPFENRLDKQIGQVLIKGHGIDPGMFAPSSPAAELDFDATIVPSPHNGLALEGSIDLVNTAARAADQNGIPVRSLLGEFTVDSKGVLAVQNIEAGLLNKGRVLLGGRMDTDRNTLNLAAELHNITPADLLNAAYDDEFNGKISLTGSYLNPEAAWDITDKHAQSTGRLKTATDTKNGQRTLLVPRARIATEGGGTLDLSGSLELFGRRLLQAQIDSKRFNPAALHPDLPEGSINGGLALDGVLAEESYGGQMRFADSTLSGVTLSGSAQAQYRNKHLERAAADILLGRNRLKADGSFGKAGDRLNIDLSAPELDKFGFGLAGALNAKGYIAGDPKKLTADLTGSARGLRLKDAFSLNELDFKAAASPDYSQPLNLQVHGKGLVAGGKDGTRIDSVNAAVIGTGLRHSIRADGSMAMGGKNYTLDLLADGGLNKDNRWTGTVARLDLSGSFNLKLQNRLALEAGAERVALGTTQWAAMGGRLNMNSFVWDKRNGLTSKGSASGLNVAELHNFFKPPVEHNLVLAADWDLAYSRDAHGYLNVRQQSGDIVLPYRKQPLGLTGLSLQTRFQNGRIDNQIAGQTRYGTLSGSVGISQQFGNSILAAPVSGRLKLDIPELAALKNLLPIGQSAKGSLAAEAEIGGRVGEPQLGGSLNGDKLYYVNREYGVILDNGSLRSRFAGQQWQIQSLTFRRGSGSVALSGTAGWGGGIPVVDINALFDKYEILDKPRRRLTVSGSTRLVYSEKSGIGLEGRLKVDEGRFGMQKSGMPALDDDVVVLGEPPKQPAAAVPISMNLLLDLNDSVYFKGEGVDVTLGGQLTLTAQPKQDIQGVGTIKVVKGKYKAYGQDLNITKGTVSFVGPLSDPNLNIRAVRNLSPVDAGVEVVGSLSNPRITLVANEPMSEKDKLSWLVLNRASSGSDGDNAALSTAASAFLAGKLNDKIGLVDDFGLTSRTSRNAQTGELNPAEQVLTVGRQLTNELYFGYEFGLNSASQTVKLVYQLTRTIQAVVRVGSQSSGGEIKYVIRFD</sequence>
<feature type="compositionally biased region" description="Basic and acidic residues" evidence="5">
    <location>
        <begin position="1"/>
        <end position="13"/>
    </location>
</feature>
<evidence type="ECO:0000313" key="9">
    <source>
        <dbReference type="Proteomes" id="UP000004105"/>
    </source>
</evidence>
<keyword evidence="2 6" id="KW-0812">Transmembrane</keyword>
<dbReference type="PANTHER" id="PTHR36985:SF1">
    <property type="entry name" value="TRANSLOCATION AND ASSEMBLY MODULE SUBUNIT TAMB"/>
    <property type="match status" value="1"/>
</dbReference>
<comment type="subcellular location">
    <subcellularLocation>
        <location evidence="1">Membrane</location>
        <topology evidence="1">Single-pass membrane protein</topology>
    </subcellularLocation>
</comment>
<evidence type="ECO:0000259" key="7">
    <source>
        <dbReference type="Pfam" id="PF04357"/>
    </source>
</evidence>
<dbReference type="STRING" id="267212.GCA_001063965_01685"/>
<dbReference type="PANTHER" id="PTHR36985">
    <property type="entry name" value="TRANSLOCATION AND ASSEMBLY MODULE SUBUNIT TAMB"/>
    <property type="match status" value="1"/>
</dbReference>
<keyword evidence="4 6" id="KW-0472">Membrane</keyword>
<evidence type="ECO:0000256" key="3">
    <source>
        <dbReference type="ARBA" id="ARBA00022989"/>
    </source>
</evidence>
<dbReference type="EMBL" id="AFAY01000030">
    <property type="protein sequence ID" value="EGF10778.1"/>
    <property type="molecule type" value="Genomic_DNA"/>
</dbReference>
<evidence type="ECO:0000256" key="1">
    <source>
        <dbReference type="ARBA" id="ARBA00004167"/>
    </source>
</evidence>
<reference evidence="8 9" key="1">
    <citation type="submission" date="2011-02" db="EMBL/GenBank/DDBJ databases">
        <authorList>
            <person name="Muzny D."/>
            <person name="Qin X."/>
            <person name="Deng J."/>
            <person name="Jiang H."/>
            <person name="Liu Y."/>
            <person name="Qu J."/>
            <person name="Song X.-Z."/>
            <person name="Zhang L."/>
            <person name="Thornton R."/>
            <person name="Coyle M."/>
            <person name="Francisco L."/>
            <person name="Jackson L."/>
            <person name="Javaid M."/>
            <person name="Korchina V."/>
            <person name="Kovar C."/>
            <person name="Mata R."/>
            <person name="Mathew T."/>
            <person name="Ngo R."/>
            <person name="Nguyen L."/>
            <person name="Nguyen N."/>
            <person name="Okwuonu G."/>
            <person name="Ongeri F."/>
            <person name="Pham C."/>
            <person name="Simmons D."/>
            <person name="Wilczek-Boney K."/>
            <person name="Hale W."/>
            <person name="Jakkamsetti A."/>
            <person name="Pham P."/>
            <person name="Ruth R."/>
            <person name="San Lucas F."/>
            <person name="Warren J."/>
            <person name="Zhang J."/>
            <person name="Zhao Z."/>
            <person name="Zhou C."/>
            <person name="Zhu D."/>
            <person name="Lee S."/>
            <person name="Bess C."/>
            <person name="Blankenburg K."/>
            <person name="Forbes L."/>
            <person name="Fu Q."/>
            <person name="Gubbala S."/>
            <person name="Hirani K."/>
            <person name="Jayaseelan J.C."/>
            <person name="Lara F."/>
            <person name="Munidasa M."/>
            <person name="Palculict T."/>
            <person name="Patil S."/>
            <person name="Pu L.-L."/>
            <person name="Saada N."/>
            <person name="Tang L."/>
            <person name="Weissenberger G."/>
            <person name="Zhu Y."/>
            <person name="Hemphill L."/>
            <person name="Shang Y."/>
            <person name="Youmans B."/>
            <person name="Ayvaz T."/>
            <person name="Ross M."/>
            <person name="Santibanez J."/>
            <person name="Aqrawi P."/>
            <person name="Gross S."/>
            <person name="Joshi V."/>
            <person name="Fowler G."/>
            <person name="Nazareth L."/>
            <person name="Reid J."/>
            <person name="Worley K."/>
            <person name="Petrosino J."/>
            <person name="Highlander S."/>
            <person name="Gibbs R."/>
        </authorList>
    </citation>
    <scope>NUCLEOTIDE SEQUENCE [LARGE SCALE GENOMIC DNA]</scope>
    <source>
        <strain evidence="8 9">ATCC BAA-1200</strain>
    </source>
</reference>
<comment type="caution">
    <text evidence="8">The sequence shown here is derived from an EMBL/GenBank/DDBJ whole genome shotgun (WGS) entry which is preliminary data.</text>
</comment>
<evidence type="ECO:0000256" key="5">
    <source>
        <dbReference type="SAM" id="MobiDB-lite"/>
    </source>
</evidence>
<dbReference type="RefSeq" id="WP_007342458.1">
    <property type="nucleotide sequence ID" value="NZ_GL878494.1"/>
</dbReference>
<dbReference type="HOGENOM" id="CLU_002338_3_0_4"/>
<dbReference type="GO" id="GO:0005886">
    <property type="term" value="C:plasma membrane"/>
    <property type="evidence" value="ECO:0007669"/>
    <property type="project" value="InterPro"/>
</dbReference>
<evidence type="ECO:0000256" key="4">
    <source>
        <dbReference type="ARBA" id="ARBA00023136"/>
    </source>
</evidence>
<feature type="domain" description="Translocation and assembly module TamB C-terminal" evidence="7">
    <location>
        <begin position="965"/>
        <end position="1298"/>
    </location>
</feature>
<evidence type="ECO:0000256" key="2">
    <source>
        <dbReference type="ARBA" id="ARBA00022692"/>
    </source>
</evidence>
<dbReference type="Pfam" id="PF04357">
    <property type="entry name" value="TamB"/>
    <property type="match status" value="1"/>
</dbReference>
<gene>
    <name evidence="8" type="ORF">HMPREF9123_1449</name>
</gene>
<evidence type="ECO:0000313" key="8">
    <source>
        <dbReference type="EMBL" id="EGF10778.1"/>
    </source>
</evidence>
<feature type="transmembrane region" description="Helical" evidence="6">
    <location>
        <begin position="42"/>
        <end position="62"/>
    </location>
</feature>
<evidence type="ECO:0000256" key="6">
    <source>
        <dbReference type="SAM" id="Phobius"/>
    </source>
</evidence>
<feature type="region of interest" description="Disordered" evidence="5">
    <location>
        <begin position="1"/>
        <end position="33"/>
    </location>
</feature>
<accession>F2BCJ4</accession>
<keyword evidence="3 6" id="KW-1133">Transmembrane helix</keyword>
<name>F2BCJ4_9NEIS</name>
<organism evidence="8 9">
    <name type="scientific">Neisseria bacilliformis ATCC BAA-1200</name>
    <dbReference type="NCBI Taxonomy" id="888742"/>
    <lineage>
        <taxon>Bacteria</taxon>
        <taxon>Pseudomonadati</taxon>
        <taxon>Pseudomonadota</taxon>
        <taxon>Betaproteobacteria</taxon>
        <taxon>Neisseriales</taxon>
        <taxon>Neisseriaceae</taxon>
        <taxon>Neisseria</taxon>
    </lineage>
</organism>
<dbReference type="Proteomes" id="UP000004105">
    <property type="component" value="Unassembled WGS sequence"/>
</dbReference>
<dbReference type="OrthoDB" id="5288149at2"/>
<dbReference type="GO" id="GO:0009306">
    <property type="term" value="P:protein secretion"/>
    <property type="evidence" value="ECO:0007669"/>
    <property type="project" value="InterPro"/>
</dbReference>
<keyword evidence="9" id="KW-1185">Reference proteome</keyword>
<proteinExistence type="predicted"/>